<dbReference type="PROSITE" id="PS50995">
    <property type="entry name" value="HTH_MARR_2"/>
    <property type="match status" value="1"/>
</dbReference>
<dbReference type="AlphaFoldDB" id="A0A178I4R8"/>
<name>A0A178I4R8_9HYPH</name>
<dbReference type="EMBL" id="LVVY01000034">
    <property type="protein sequence ID" value="OAM81244.1"/>
    <property type="molecule type" value="Genomic_DNA"/>
</dbReference>
<organism evidence="2 3">
    <name type="scientific">Devosia elaeis</name>
    <dbReference type="NCBI Taxonomy" id="1770058"/>
    <lineage>
        <taxon>Bacteria</taxon>
        <taxon>Pseudomonadati</taxon>
        <taxon>Pseudomonadota</taxon>
        <taxon>Alphaproteobacteria</taxon>
        <taxon>Hyphomicrobiales</taxon>
        <taxon>Devosiaceae</taxon>
        <taxon>Devosia</taxon>
    </lineage>
</organism>
<dbReference type="InterPro" id="IPR036390">
    <property type="entry name" value="WH_DNA-bd_sf"/>
</dbReference>
<sequence length="155" mass="17478">MTDRTSSDQEHREQMLNRVGQALRTAIQTLELAREKVAKDQKLHPTDLRCLAYLDRIGEPVSPKQIIAELGMTSGSGTALLDRLEKAHLIRRIPHASDRRSILIAMTEHAAEPLARYREIEAAFRKATVALSDRDLMMIADFLDEMSNASKTLLE</sequence>
<dbReference type="SUPFAM" id="SSF46785">
    <property type="entry name" value="Winged helix' DNA-binding domain"/>
    <property type="match status" value="1"/>
</dbReference>
<gene>
    <name evidence="2" type="ORF">A3840_01605</name>
</gene>
<dbReference type="OrthoDB" id="32523at2"/>
<dbReference type="GO" id="GO:0003700">
    <property type="term" value="F:DNA-binding transcription factor activity"/>
    <property type="evidence" value="ECO:0007669"/>
    <property type="project" value="InterPro"/>
</dbReference>
<accession>A0A178I4R8</accession>
<keyword evidence="3" id="KW-1185">Reference proteome</keyword>
<dbReference type="InterPro" id="IPR000835">
    <property type="entry name" value="HTH_MarR-typ"/>
</dbReference>
<dbReference type="Proteomes" id="UP000078389">
    <property type="component" value="Unassembled WGS sequence"/>
</dbReference>
<dbReference type="SMART" id="SM00347">
    <property type="entry name" value="HTH_MARR"/>
    <property type="match status" value="1"/>
</dbReference>
<evidence type="ECO:0000259" key="1">
    <source>
        <dbReference type="PROSITE" id="PS50995"/>
    </source>
</evidence>
<dbReference type="Pfam" id="PF12802">
    <property type="entry name" value="MarR_2"/>
    <property type="match status" value="1"/>
</dbReference>
<dbReference type="RefSeq" id="WP_067450884.1">
    <property type="nucleotide sequence ID" value="NZ_LVVY01000034.1"/>
</dbReference>
<dbReference type="Gene3D" id="1.10.10.10">
    <property type="entry name" value="Winged helix-like DNA-binding domain superfamily/Winged helix DNA-binding domain"/>
    <property type="match status" value="1"/>
</dbReference>
<reference evidence="2 3" key="1">
    <citation type="submission" date="2016-03" db="EMBL/GenBank/DDBJ databases">
        <title>Genome sequencing of Devosia sp. S37.</title>
        <authorList>
            <person name="Mohd Nor M."/>
        </authorList>
    </citation>
    <scope>NUCLEOTIDE SEQUENCE [LARGE SCALE GENOMIC DNA]</scope>
    <source>
        <strain evidence="2 3">S37</strain>
    </source>
</reference>
<feature type="domain" description="HTH marR-type" evidence="1">
    <location>
        <begin position="9"/>
        <end position="148"/>
    </location>
</feature>
<dbReference type="PRINTS" id="PR00598">
    <property type="entry name" value="HTHMARR"/>
</dbReference>
<dbReference type="PANTHER" id="PTHR33164">
    <property type="entry name" value="TRANSCRIPTIONAL REGULATOR, MARR FAMILY"/>
    <property type="match status" value="1"/>
</dbReference>
<dbReference type="PANTHER" id="PTHR33164:SF106">
    <property type="entry name" value="TRANSCRIPTIONAL REGULATORY PROTEIN"/>
    <property type="match status" value="1"/>
</dbReference>
<dbReference type="InterPro" id="IPR039422">
    <property type="entry name" value="MarR/SlyA-like"/>
</dbReference>
<dbReference type="InterPro" id="IPR036388">
    <property type="entry name" value="WH-like_DNA-bd_sf"/>
</dbReference>
<dbReference type="GO" id="GO:0006950">
    <property type="term" value="P:response to stress"/>
    <property type="evidence" value="ECO:0007669"/>
    <property type="project" value="TreeGrafter"/>
</dbReference>
<dbReference type="STRING" id="1770058.A3840_01605"/>
<comment type="caution">
    <text evidence="2">The sequence shown here is derived from an EMBL/GenBank/DDBJ whole genome shotgun (WGS) entry which is preliminary data.</text>
</comment>
<evidence type="ECO:0000313" key="3">
    <source>
        <dbReference type="Proteomes" id="UP000078389"/>
    </source>
</evidence>
<proteinExistence type="predicted"/>
<evidence type="ECO:0000313" key="2">
    <source>
        <dbReference type="EMBL" id="OAM81244.1"/>
    </source>
</evidence>
<protein>
    <recommendedName>
        <fullName evidence="1">HTH marR-type domain-containing protein</fullName>
    </recommendedName>
</protein>